<evidence type="ECO:0000256" key="1">
    <source>
        <dbReference type="SAM" id="SignalP"/>
    </source>
</evidence>
<proteinExistence type="predicted"/>
<name>A0ABW6BI27_9SPHI</name>
<protein>
    <submittedName>
        <fullName evidence="2">DUF2490 domain-containing protein</fullName>
    </submittedName>
</protein>
<gene>
    <name evidence="2" type="ORF">ACFS7Y_17580</name>
</gene>
<evidence type="ECO:0000313" key="3">
    <source>
        <dbReference type="Proteomes" id="UP001597525"/>
    </source>
</evidence>
<reference evidence="3" key="1">
    <citation type="journal article" date="2019" name="Int. J. Syst. Evol. Microbiol.">
        <title>The Global Catalogue of Microorganisms (GCM) 10K type strain sequencing project: providing services to taxonomists for standard genome sequencing and annotation.</title>
        <authorList>
            <consortium name="The Broad Institute Genomics Platform"/>
            <consortium name="The Broad Institute Genome Sequencing Center for Infectious Disease"/>
            <person name="Wu L."/>
            <person name="Ma J."/>
        </authorList>
    </citation>
    <scope>NUCLEOTIDE SEQUENCE [LARGE SCALE GENOMIC DNA]</scope>
    <source>
        <strain evidence="3">KCTC 22814</strain>
    </source>
</reference>
<organism evidence="2 3">
    <name type="scientific">Sphingobacterium bambusae</name>
    <dbReference type="NCBI Taxonomy" id="662858"/>
    <lineage>
        <taxon>Bacteria</taxon>
        <taxon>Pseudomonadati</taxon>
        <taxon>Bacteroidota</taxon>
        <taxon>Sphingobacteriia</taxon>
        <taxon>Sphingobacteriales</taxon>
        <taxon>Sphingobacteriaceae</taxon>
        <taxon>Sphingobacterium</taxon>
    </lineage>
</organism>
<feature type="signal peptide" evidence="1">
    <location>
        <begin position="1"/>
        <end position="20"/>
    </location>
</feature>
<dbReference type="EMBL" id="JBHUPB010000012">
    <property type="protein sequence ID" value="MFD2969210.1"/>
    <property type="molecule type" value="Genomic_DNA"/>
</dbReference>
<accession>A0ABW6BI27</accession>
<evidence type="ECO:0000313" key="2">
    <source>
        <dbReference type="EMBL" id="MFD2969210.1"/>
    </source>
</evidence>
<comment type="caution">
    <text evidence="2">The sequence shown here is derived from an EMBL/GenBank/DDBJ whole genome shotgun (WGS) entry which is preliminary data.</text>
</comment>
<dbReference type="Proteomes" id="UP001597525">
    <property type="component" value="Unassembled WGS sequence"/>
</dbReference>
<dbReference type="Pfam" id="PF10677">
    <property type="entry name" value="DUF2490"/>
    <property type="match status" value="1"/>
</dbReference>
<dbReference type="RefSeq" id="WP_320186423.1">
    <property type="nucleotide sequence ID" value="NZ_CP138332.1"/>
</dbReference>
<sequence length="268" mass="31504">MIIQKLNFTLLIITFMTVYANAQISPPGLGDGRTTSWFAIGARQDLNREKTWQSMSYLGFGRKSNPDNTNLLFKPAISVLNQEFYHPFRKHWQTSFALSYRRQQEYEETYSFATKEPSLQQEFRMYARLSRSIKIKRFTLTPTIRQEIRRFFQPNFGNTTEPLQLRSRLRMQLSTTIDAEKEHKLILSSEQLFSIKQANDSKEWSSFSYNESRFMLYYSYSPKDANLIFDVGYMHNLIGQHAPSSVHYLAFDVVLKNPFHTFKEHGAP</sequence>
<keyword evidence="3" id="KW-1185">Reference proteome</keyword>
<dbReference type="InterPro" id="IPR019619">
    <property type="entry name" value="DUF2490"/>
</dbReference>
<feature type="chain" id="PRO_5045301137" evidence="1">
    <location>
        <begin position="21"/>
        <end position="268"/>
    </location>
</feature>
<keyword evidence="1" id="KW-0732">Signal</keyword>